<keyword evidence="5" id="KW-1185">Reference proteome</keyword>
<evidence type="ECO:0000313" key="4">
    <source>
        <dbReference type="EMBL" id="MDO7844090.1"/>
    </source>
</evidence>
<evidence type="ECO:0000256" key="1">
    <source>
        <dbReference type="SAM" id="MobiDB-lite"/>
    </source>
</evidence>
<evidence type="ECO:0000313" key="5">
    <source>
        <dbReference type="Proteomes" id="UP001176468"/>
    </source>
</evidence>
<dbReference type="InterPro" id="IPR042047">
    <property type="entry name" value="SleB_dom1"/>
</dbReference>
<dbReference type="Pfam" id="PF07486">
    <property type="entry name" value="Hydrolase_2"/>
    <property type="match status" value="1"/>
</dbReference>
<feature type="domain" description="Cell wall hydrolase SleB" evidence="3">
    <location>
        <begin position="144"/>
        <end position="251"/>
    </location>
</feature>
<protein>
    <submittedName>
        <fullName evidence="4">Cell wall hydrolase</fullName>
    </submittedName>
</protein>
<organism evidence="4 5">
    <name type="scientific">Sphingomonas immobilis</name>
    <dbReference type="NCBI Taxonomy" id="3063997"/>
    <lineage>
        <taxon>Bacteria</taxon>
        <taxon>Pseudomonadati</taxon>
        <taxon>Pseudomonadota</taxon>
        <taxon>Alphaproteobacteria</taxon>
        <taxon>Sphingomonadales</taxon>
        <taxon>Sphingomonadaceae</taxon>
        <taxon>Sphingomonas</taxon>
    </lineage>
</organism>
<evidence type="ECO:0000259" key="3">
    <source>
        <dbReference type="Pfam" id="PF07486"/>
    </source>
</evidence>
<gene>
    <name evidence="4" type="ORF">Q5H94_17315</name>
</gene>
<proteinExistence type="predicted"/>
<keyword evidence="4" id="KW-0378">Hydrolase</keyword>
<dbReference type="GO" id="GO:0016787">
    <property type="term" value="F:hydrolase activity"/>
    <property type="evidence" value="ECO:0007669"/>
    <property type="project" value="UniProtKB-KW"/>
</dbReference>
<feature type="region of interest" description="Disordered" evidence="1">
    <location>
        <begin position="318"/>
        <end position="342"/>
    </location>
</feature>
<evidence type="ECO:0000256" key="2">
    <source>
        <dbReference type="SAM" id="SignalP"/>
    </source>
</evidence>
<dbReference type="EMBL" id="JAUQSZ010000013">
    <property type="protein sequence ID" value="MDO7844090.1"/>
    <property type="molecule type" value="Genomic_DNA"/>
</dbReference>
<dbReference type="Proteomes" id="UP001176468">
    <property type="component" value="Unassembled WGS sequence"/>
</dbReference>
<dbReference type="InterPro" id="IPR011105">
    <property type="entry name" value="Cell_wall_hydrolase_SleB"/>
</dbReference>
<reference evidence="4" key="1">
    <citation type="submission" date="2023-07" db="EMBL/GenBank/DDBJ databases">
        <authorList>
            <person name="Kim M.K."/>
        </authorList>
    </citation>
    <scope>NUCLEOTIDE SEQUENCE</scope>
    <source>
        <strain evidence="4">CA1-15</strain>
    </source>
</reference>
<feature type="signal peptide" evidence="2">
    <location>
        <begin position="1"/>
        <end position="31"/>
    </location>
</feature>
<name>A0ABT9A2Q6_9SPHN</name>
<feature type="chain" id="PRO_5045919317" evidence="2">
    <location>
        <begin position="32"/>
        <end position="342"/>
    </location>
</feature>
<dbReference type="Gene3D" id="1.10.10.2520">
    <property type="entry name" value="Cell wall hydrolase SleB, domain 1"/>
    <property type="match status" value="1"/>
</dbReference>
<sequence>MRGPVNGRFFLDSWRLAGLLLLVCAAISAHAAFRAIEDQAAKSAPAAPRPTGYEAQDHFPGAAALYAEDAPEVAPVAIKGATGTTELPDLPVPPGVAKAAFDQASLDATIRPAAAFSMANASATDRARALECLTTAIYFEAATEPDKGQQAVAQVILNRVRHPAFPATVCGVVYQGSEKAGCQFSFACDGSMLRGRPSQAYWLRAARVAAAALGGYVCAEVGLATHYHTYAVTPAWNRKLVMTAAIGAHFFHRWQGWWGTPAAFRQVYAGGEPFPGPHPRAVQPVTPLTLASTVLPPPTPQAAIQPAYAQSGVALPAPRAASAAPQSGDVLDRWKDAGKPLR</sequence>
<feature type="compositionally biased region" description="Basic and acidic residues" evidence="1">
    <location>
        <begin position="330"/>
        <end position="342"/>
    </location>
</feature>
<accession>A0ABT9A2Q6</accession>
<keyword evidence="2" id="KW-0732">Signal</keyword>
<comment type="caution">
    <text evidence="4">The sequence shown here is derived from an EMBL/GenBank/DDBJ whole genome shotgun (WGS) entry which is preliminary data.</text>
</comment>